<evidence type="ECO:0000313" key="10">
    <source>
        <dbReference type="EMBL" id="PCJ40604.1"/>
    </source>
</evidence>
<feature type="binding site" evidence="5">
    <location>
        <position position="194"/>
    </location>
    <ligand>
        <name>Zn(2+)</name>
        <dbReference type="ChEBI" id="CHEBI:29105"/>
    </ligand>
</feature>
<gene>
    <name evidence="5 10" type="primary">dksA</name>
    <name evidence="10" type="ORF">COA71_10180</name>
</gene>
<feature type="compositionally biased region" description="Low complexity" evidence="7">
    <location>
        <begin position="54"/>
        <end position="67"/>
    </location>
</feature>
<feature type="domain" description="DnaK suppressor protein DksA N-terminal" evidence="9">
    <location>
        <begin position="92"/>
        <end position="162"/>
    </location>
</feature>
<sequence length="207" mass="23394">MVSKKKPATKAKKTTPKVTAKAKASPKKATAKPKTVAKKALTAKKPAAKKTVVKKPVSPAKAKPKSPNTHFEVSEFTPYKIKRGEEYMNEAQRVHFKNILLNWRNELMEEVDRTVHHMQDEAANPPDPADRATLEEEFSIELRTRDRERRLIKKIDSTIEQIAKDDYGFCNSCGVEIGIRRLEARPTANKCIDCKTLDEIKEKQLGA</sequence>
<feature type="compositionally biased region" description="Basic residues" evidence="7">
    <location>
        <begin position="24"/>
        <end position="37"/>
    </location>
</feature>
<comment type="caution">
    <text evidence="10">The sequence shown here is derived from an EMBL/GenBank/DDBJ whole genome shotgun (WGS) entry which is preliminary data.</text>
</comment>
<dbReference type="Gene3D" id="1.20.120.910">
    <property type="entry name" value="DksA, coiled-coil domain"/>
    <property type="match status" value="1"/>
</dbReference>
<organism evidence="10 11">
    <name type="scientific">SAR86 cluster bacterium</name>
    <dbReference type="NCBI Taxonomy" id="2030880"/>
    <lineage>
        <taxon>Bacteria</taxon>
        <taxon>Pseudomonadati</taxon>
        <taxon>Pseudomonadota</taxon>
        <taxon>Gammaproteobacteria</taxon>
        <taxon>SAR86 cluster</taxon>
    </lineage>
</organism>
<feature type="domain" description="Zinc finger DksA/TraR C4-type" evidence="8">
    <location>
        <begin position="166"/>
        <end position="196"/>
    </location>
</feature>
<dbReference type="Pfam" id="PF21157">
    <property type="entry name" value="DksA_N"/>
    <property type="match status" value="1"/>
</dbReference>
<dbReference type="AlphaFoldDB" id="A0A2A5C9N5"/>
<dbReference type="GO" id="GO:0005737">
    <property type="term" value="C:cytoplasm"/>
    <property type="evidence" value="ECO:0007669"/>
    <property type="project" value="UniProtKB-SubCell"/>
</dbReference>
<keyword evidence="4 5" id="KW-0862">Zinc</keyword>
<keyword evidence="3 5" id="KW-0863">Zinc-finger</keyword>
<proteinExistence type="inferred from homology"/>
<dbReference type="PANTHER" id="PTHR33823:SF2">
    <property type="entry name" value="RNA POLYMERASE-BINDING TRANSCRIPTION FACTOR DKSA"/>
    <property type="match status" value="1"/>
</dbReference>
<dbReference type="InterPro" id="IPR020458">
    <property type="entry name" value="Znf_DskA_TraR_CS"/>
</dbReference>
<dbReference type="Pfam" id="PF01258">
    <property type="entry name" value="zf-dskA_traR"/>
    <property type="match status" value="1"/>
</dbReference>
<feature type="binding site" evidence="5">
    <location>
        <position position="170"/>
    </location>
    <ligand>
        <name>Zn(2+)</name>
        <dbReference type="ChEBI" id="CHEBI:29105"/>
    </ligand>
</feature>
<dbReference type="InterPro" id="IPR037187">
    <property type="entry name" value="DnaK_N"/>
</dbReference>
<dbReference type="PROSITE" id="PS51128">
    <property type="entry name" value="ZF_DKSA_2"/>
    <property type="match status" value="1"/>
</dbReference>
<feature type="compositionally biased region" description="Basic residues" evidence="7">
    <location>
        <begin position="1"/>
        <end position="15"/>
    </location>
</feature>
<evidence type="ECO:0000256" key="6">
    <source>
        <dbReference type="PROSITE-ProRule" id="PRU00510"/>
    </source>
</evidence>
<dbReference type="EMBL" id="NVWI01000008">
    <property type="protein sequence ID" value="PCJ40604.1"/>
    <property type="molecule type" value="Genomic_DNA"/>
</dbReference>
<keyword evidence="1 5" id="KW-0963">Cytoplasm</keyword>
<comment type="subcellular location">
    <subcellularLocation>
        <location evidence="5">Cytoplasm</location>
    </subcellularLocation>
</comment>
<evidence type="ECO:0000259" key="9">
    <source>
        <dbReference type="Pfam" id="PF21157"/>
    </source>
</evidence>
<protein>
    <recommendedName>
        <fullName evidence="5">RNA polymerase-binding transcription factor DksA</fullName>
    </recommendedName>
</protein>
<dbReference type="Proteomes" id="UP000228987">
    <property type="component" value="Unassembled WGS sequence"/>
</dbReference>
<dbReference type="PANTHER" id="PTHR33823">
    <property type="entry name" value="RNA POLYMERASE-BINDING TRANSCRIPTION FACTOR DKSA-RELATED"/>
    <property type="match status" value="1"/>
</dbReference>
<dbReference type="HAMAP" id="MF_00926">
    <property type="entry name" value="DksA"/>
    <property type="match status" value="1"/>
</dbReference>
<feature type="binding site" evidence="5">
    <location>
        <position position="191"/>
    </location>
    <ligand>
        <name>Zn(2+)</name>
        <dbReference type="ChEBI" id="CHEBI:29105"/>
    </ligand>
</feature>
<dbReference type="NCBIfam" id="TIGR02420">
    <property type="entry name" value="dksA"/>
    <property type="match status" value="1"/>
</dbReference>
<comment type="function">
    <text evidence="5">Transcription factor that acts by binding directly to the RNA polymerase (RNAP). Required for negative regulation of rRNA expression and positive regulation of several amino acid biosynthesis promoters. Also required for regulation of fis expression.</text>
</comment>
<dbReference type="SUPFAM" id="SSF57716">
    <property type="entry name" value="Glucocorticoid receptor-like (DNA-binding domain)"/>
    <property type="match status" value="1"/>
</dbReference>
<dbReference type="PROSITE" id="PS01102">
    <property type="entry name" value="ZF_DKSA_1"/>
    <property type="match status" value="1"/>
</dbReference>
<name>A0A2A5C9N5_9GAMM</name>
<feature type="region of interest" description="Disordered" evidence="7">
    <location>
        <begin position="1"/>
        <end position="69"/>
    </location>
</feature>
<evidence type="ECO:0000313" key="11">
    <source>
        <dbReference type="Proteomes" id="UP000228987"/>
    </source>
</evidence>
<comment type="similarity">
    <text evidence="5">Belongs to the DksA family.</text>
</comment>
<dbReference type="InterPro" id="IPR000962">
    <property type="entry name" value="Znf_DskA_TraR"/>
</dbReference>
<dbReference type="InterPro" id="IPR048489">
    <property type="entry name" value="DksA_N"/>
</dbReference>
<dbReference type="GO" id="GO:0008270">
    <property type="term" value="F:zinc ion binding"/>
    <property type="evidence" value="ECO:0007669"/>
    <property type="project" value="UniProtKB-UniRule"/>
</dbReference>
<accession>A0A2A5C9N5</accession>
<evidence type="ECO:0000256" key="5">
    <source>
        <dbReference type="HAMAP-Rule" id="MF_00926"/>
    </source>
</evidence>
<comment type="subunit">
    <text evidence="5">Interacts directly with the RNA polymerase.</text>
</comment>
<feature type="zinc finger region" description="dksA C4-type" evidence="6">
    <location>
        <begin position="170"/>
        <end position="194"/>
    </location>
</feature>
<dbReference type="GO" id="GO:0010468">
    <property type="term" value="P:regulation of gene expression"/>
    <property type="evidence" value="ECO:0007669"/>
    <property type="project" value="UniProtKB-UniRule"/>
</dbReference>
<keyword evidence="2 5" id="KW-0479">Metal-binding</keyword>
<reference evidence="11" key="1">
    <citation type="submission" date="2017-08" db="EMBL/GenBank/DDBJ databases">
        <title>A dynamic microbial community with high functional redundancy inhabits the cold, oxic subseafloor aquifer.</title>
        <authorList>
            <person name="Tully B.J."/>
            <person name="Wheat C.G."/>
            <person name="Glazer B.T."/>
            <person name="Huber J.A."/>
        </authorList>
    </citation>
    <scope>NUCLEOTIDE SEQUENCE [LARGE SCALE GENOMIC DNA]</scope>
</reference>
<evidence type="ECO:0000256" key="7">
    <source>
        <dbReference type="SAM" id="MobiDB-lite"/>
    </source>
</evidence>
<dbReference type="InterPro" id="IPR012784">
    <property type="entry name" value="DksA_RNA_pol-bd"/>
</dbReference>
<feature type="binding site" evidence="5">
    <location>
        <position position="173"/>
    </location>
    <ligand>
        <name>Zn(2+)</name>
        <dbReference type="ChEBI" id="CHEBI:29105"/>
    </ligand>
</feature>
<evidence type="ECO:0000256" key="3">
    <source>
        <dbReference type="ARBA" id="ARBA00022771"/>
    </source>
</evidence>
<evidence type="ECO:0000256" key="1">
    <source>
        <dbReference type="ARBA" id="ARBA00022490"/>
    </source>
</evidence>
<dbReference type="SUPFAM" id="SSF109635">
    <property type="entry name" value="DnaK suppressor protein DksA, alpha-hairpin domain"/>
    <property type="match status" value="1"/>
</dbReference>
<evidence type="ECO:0000256" key="2">
    <source>
        <dbReference type="ARBA" id="ARBA00022723"/>
    </source>
</evidence>
<evidence type="ECO:0000256" key="4">
    <source>
        <dbReference type="ARBA" id="ARBA00022833"/>
    </source>
</evidence>
<evidence type="ECO:0000259" key="8">
    <source>
        <dbReference type="Pfam" id="PF01258"/>
    </source>
</evidence>